<dbReference type="OrthoDB" id="831538at2"/>
<sequence>MSLSLSAQIKETFVKGQLDLENGTSHQGYFKRETLKSMRNGVTFKKELADDGKYYKASDVKEAKFETGEIFRTISCLDAANQKKEIFLASLLVDGKTCLYESVFEEDFIYILSKEGEYAWLQDDKIIDGSLKRFYFRNKLAALLSSDKISYSSFGNIGFNDKELIKIVSLYNNQESSKNIVIQKNVDKLTFLVIGLSGMYKNNNEQEYNASVVYRSYFPSLSQSTSLNIGLNYYYNIHTNNRDKFKRQLYTLPLFLRQNLLRKSIRPYVDIGLNVSYIEDKFFDTNRNAISKGFQQDYGLGFLVGGGVETDIFKHFQIKAEYKFENYNHLLMAGFARVIKL</sequence>
<gene>
    <name evidence="1" type="ordered locus">Pedsa_2462</name>
</gene>
<evidence type="ECO:0008006" key="3">
    <source>
        <dbReference type="Google" id="ProtNLM"/>
    </source>
</evidence>
<dbReference type="HOGENOM" id="CLU_813456_0_0_10"/>
<dbReference type="Proteomes" id="UP000000310">
    <property type="component" value="Chromosome"/>
</dbReference>
<accession>F0SEU1</accession>
<evidence type="ECO:0000313" key="2">
    <source>
        <dbReference type="Proteomes" id="UP000000310"/>
    </source>
</evidence>
<keyword evidence="2" id="KW-1185">Reference proteome</keyword>
<dbReference type="AlphaFoldDB" id="F0SEU1"/>
<dbReference type="KEGG" id="psn:Pedsa_2462"/>
<proteinExistence type="predicted"/>
<dbReference type="Gene3D" id="2.40.160.20">
    <property type="match status" value="1"/>
</dbReference>
<organism evidence="1 2">
    <name type="scientific">Pseudopedobacter saltans (strain ATCC 51119 / DSM 12145 / JCM 21818 / CCUG 39354 / LMG 10337 / NBRC 100064 / NCIMB 13643)</name>
    <name type="common">Pedobacter saltans</name>
    <dbReference type="NCBI Taxonomy" id="762903"/>
    <lineage>
        <taxon>Bacteria</taxon>
        <taxon>Pseudomonadati</taxon>
        <taxon>Bacteroidota</taxon>
        <taxon>Sphingobacteriia</taxon>
        <taxon>Sphingobacteriales</taxon>
        <taxon>Sphingobacteriaceae</taxon>
        <taxon>Pseudopedobacter</taxon>
    </lineage>
</organism>
<protein>
    <recommendedName>
        <fullName evidence="3">Outer membrane protein beta-barrel domain-containing protein</fullName>
    </recommendedName>
</protein>
<evidence type="ECO:0000313" key="1">
    <source>
        <dbReference type="EMBL" id="ADY53007.1"/>
    </source>
</evidence>
<reference evidence="2" key="2">
    <citation type="submission" date="2011-02" db="EMBL/GenBank/DDBJ databases">
        <title>The complete genome of Pedobacter saltans DSM 12145.</title>
        <authorList>
            <consortium name="US DOE Joint Genome Institute (JGI-PGF)"/>
            <person name="Lucas S."/>
            <person name="Copeland A."/>
            <person name="Lapidus A."/>
            <person name="Bruce D."/>
            <person name="Goodwin L."/>
            <person name="Pitluck S."/>
            <person name="Kyrpides N."/>
            <person name="Mavromatis K."/>
            <person name="Pagani I."/>
            <person name="Ivanova N."/>
            <person name="Ovchinnikova G."/>
            <person name="Lu M."/>
            <person name="Detter J.C."/>
            <person name="Han C."/>
            <person name="Land M."/>
            <person name="Hauser L."/>
            <person name="Markowitz V."/>
            <person name="Cheng J.-F."/>
            <person name="Hugenholtz P."/>
            <person name="Woyke T."/>
            <person name="Wu D."/>
            <person name="Tindall B."/>
            <person name="Pomrenke H.G."/>
            <person name="Brambilla E."/>
            <person name="Klenk H.-P."/>
            <person name="Eisen J.A."/>
        </authorList>
    </citation>
    <scope>NUCLEOTIDE SEQUENCE [LARGE SCALE GENOMIC DNA]</scope>
    <source>
        <strain evidence="2">ATCC 51119 / DSM 12145 / JCM 21818 / LMG 10337 / NBRC 100064 / NCIMB 13643</strain>
    </source>
</reference>
<dbReference type="InterPro" id="IPR011250">
    <property type="entry name" value="OMP/PagP_B-barrel"/>
</dbReference>
<dbReference type="SUPFAM" id="SSF56925">
    <property type="entry name" value="OMPA-like"/>
    <property type="match status" value="1"/>
</dbReference>
<name>F0SEU1_PSESL</name>
<dbReference type="EMBL" id="CP002545">
    <property type="protein sequence ID" value="ADY53007.1"/>
    <property type="molecule type" value="Genomic_DNA"/>
</dbReference>
<reference evidence="1 2" key="1">
    <citation type="journal article" date="2011" name="Stand. Genomic Sci.">
        <title>Complete genome sequence of the gliding, heparinolytic Pedobacter saltans type strain (113).</title>
        <authorList>
            <person name="Liolios K."/>
            <person name="Sikorski J."/>
            <person name="Lu M."/>
            <person name="Nolan M."/>
            <person name="Lapidus A."/>
            <person name="Lucas S."/>
            <person name="Hammon N."/>
            <person name="Deshpande S."/>
            <person name="Cheng J.F."/>
            <person name="Tapia R."/>
            <person name="Han C."/>
            <person name="Goodwin L."/>
            <person name="Pitluck S."/>
            <person name="Huntemann M."/>
            <person name="Ivanova N."/>
            <person name="Pagani I."/>
            <person name="Mavromatis K."/>
            <person name="Ovchinikova G."/>
            <person name="Pati A."/>
            <person name="Chen A."/>
            <person name="Palaniappan K."/>
            <person name="Land M."/>
            <person name="Hauser L."/>
            <person name="Brambilla E.M."/>
            <person name="Kotsyurbenko O."/>
            <person name="Rohde M."/>
            <person name="Tindall B.J."/>
            <person name="Abt B."/>
            <person name="Goker M."/>
            <person name="Detter J.C."/>
            <person name="Woyke T."/>
            <person name="Bristow J."/>
            <person name="Eisen J.A."/>
            <person name="Markowitz V."/>
            <person name="Hugenholtz P."/>
            <person name="Klenk H.P."/>
            <person name="Kyrpides N.C."/>
        </authorList>
    </citation>
    <scope>NUCLEOTIDE SEQUENCE [LARGE SCALE GENOMIC DNA]</scope>
    <source>
        <strain evidence="2">ATCC 51119 / DSM 12145 / JCM 21818 / LMG 10337 / NBRC 100064 / NCIMB 13643</strain>
    </source>
</reference>
<dbReference type="RefSeq" id="WP_013633492.1">
    <property type="nucleotide sequence ID" value="NC_015177.1"/>
</dbReference>